<protein>
    <recommendedName>
        <fullName evidence="3">Tetratricopeptide repeat protein</fullName>
    </recommendedName>
</protein>
<sequence>MTWPHLVGVLPRQANHFQDRGAAAQLEQATIEGGTAVLGQVLAGMGGVGKTQLAAHHARTLWQAGQLDLLMWITASTRPAVVSGYAEAAAAILDADPADPDRAARAFLAWLEPGPATGLRWMVVLDDLADPADLRGLWPPTSPHGRTLITTRRRDRILQGDGRRLVRVGLFTEQEAAAYLTATLAAHDRHEPADQLTGLAADLGHLPLALSQAAAYLIDVDLNCATYRRLLTDRARTLADVLPDGSGLPDDQATTAAAAWSLSVDRADQLPPVGLARPMLQLTSILNPNGIPASVLTSVPTLTYLAERATRPANPADAGRAAVGPAPQSATPTAEDALGALRALRRLSLIDHTPATAHQAVRIHQLIQRTTCDALTPAELDQLARTAADALVSAWPEVERDTALAQALRANTDALRAHVEDALYRPDVHAVLQHAGNSLGDSGQVTAALNYFQHLATSTCHRLGPDHPSTLTTRHNLAFWRGEAGDVAGAAIAFAELLDDRVRVLGEDHPDALATRHSLAFWRGRAGDVAGAAAALTELLDDRVRVLGEDHPDTLATRHSLAFCRGEAGDVAGAAAALTELLDDRVRVLGEDHPDTLTTRHELAFWRGEAGDAVVDESNDSCKRSASYGLRSGIPAARNTG</sequence>
<proteinExistence type="predicted"/>
<evidence type="ECO:0008006" key="3">
    <source>
        <dbReference type="Google" id="ProtNLM"/>
    </source>
</evidence>
<dbReference type="Gene3D" id="1.25.40.10">
    <property type="entry name" value="Tetratricopeptide repeat domain"/>
    <property type="match status" value="1"/>
</dbReference>
<dbReference type="PANTHER" id="PTHR46082:SF6">
    <property type="entry name" value="AAA+ ATPASE DOMAIN-CONTAINING PROTEIN-RELATED"/>
    <property type="match status" value="1"/>
</dbReference>
<name>A0A7W9THT3_9ACTN</name>
<evidence type="ECO:0000313" key="1">
    <source>
        <dbReference type="EMBL" id="MBB6080985.1"/>
    </source>
</evidence>
<organism evidence="1 2">
    <name type="scientific">Streptomyces paradoxus</name>
    <dbReference type="NCBI Taxonomy" id="66375"/>
    <lineage>
        <taxon>Bacteria</taxon>
        <taxon>Bacillati</taxon>
        <taxon>Actinomycetota</taxon>
        <taxon>Actinomycetes</taxon>
        <taxon>Kitasatosporales</taxon>
        <taxon>Streptomycetaceae</taxon>
        <taxon>Streptomyces</taxon>
    </lineage>
</organism>
<comment type="caution">
    <text evidence="1">The sequence shown here is derived from an EMBL/GenBank/DDBJ whole genome shotgun (WGS) entry which is preliminary data.</text>
</comment>
<dbReference type="Pfam" id="PF13374">
    <property type="entry name" value="TPR_10"/>
    <property type="match status" value="4"/>
</dbReference>
<dbReference type="PANTHER" id="PTHR46082">
    <property type="entry name" value="ATP/GTP-BINDING PROTEIN-RELATED"/>
    <property type="match status" value="1"/>
</dbReference>
<dbReference type="RefSeq" id="WP_313675554.1">
    <property type="nucleotide sequence ID" value="NZ_JACHGV010000015.1"/>
</dbReference>
<dbReference type="Proteomes" id="UP000591537">
    <property type="component" value="Unassembled WGS sequence"/>
</dbReference>
<dbReference type="AlphaFoldDB" id="A0A7W9THT3"/>
<accession>A0A7W9THT3</accession>
<dbReference type="InterPro" id="IPR011990">
    <property type="entry name" value="TPR-like_helical_dom_sf"/>
</dbReference>
<dbReference type="EMBL" id="JACHGV010000015">
    <property type="protein sequence ID" value="MBB6080985.1"/>
    <property type="molecule type" value="Genomic_DNA"/>
</dbReference>
<gene>
    <name evidence="1" type="ORF">HNR57_006936</name>
</gene>
<dbReference type="SUPFAM" id="SSF48452">
    <property type="entry name" value="TPR-like"/>
    <property type="match status" value="1"/>
</dbReference>
<dbReference type="InterPro" id="IPR027417">
    <property type="entry name" value="P-loop_NTPase"/>
</dbReference>
<reference evidence="1 2" key="1">
    <citation type="submission" date="2020-08" db="EMBL/GenBank/DDBJ databases">
        <title>Genomic Encyclopedia of Type Strains, Phase IV (KMG-IV): sequencing the most valuable type-strain genomes for metagenomic binning, comparative biology and taxonomic classification.</title>
        <authorList>
            <person name="Goeker M."/>
        </authorList>
    </citation>
    <scope>NUCLEOTIDE SEQUENCE [LARGE SCALE GENOMIC DNA]</scope>
    <source>
        <strain evidence="1 2">DSM 43350</strain>
    </source>
</reference>
<dbReference type="SUPFAM" id="SSF52540">
    <property type="entry name" value="P-loop containing nucleoside triphosphate hydrolases"/>
    <property type="match status" value="1"/>
</dbReference>
<evidence type="ECO:0000313" key="2">
    <source>
        <dbReference type="Proteomes" id="UP000591537"/>
    </source>
</evidence>
<dbReference type="Gene3D" id="3.40.50.300">
    <property type="entry name" value="P-loop containing nucleotide triphosphate hydrolases"/>
    <property type="match status" value="1"/>
</dbReference>
<dbReference type="InterPro" id="IPR053137">
    <property type="entry name" value="NLR-like"/>
</dbReference>
<keyword evidence="2" id="KW-1185">Reference proteome</keyword>